<evidence type="ECO:0000313" key="2">
    <source>
        <dbReference type="EMBL" id="KAF3526228.1"/>
    </source>
</evidence>
<proteinExistence type="predicted"/>
<dbReference type="Proteomes" id="UP000712600">
    <property type="component" value="Unassembled WGS sequence"/>
</dbReference>
<evidence type="ECO:0000313" key="3">
    <source>
        <dbReference type="Proteomes" id="UP000712600"/>
    </source>
</evidence>
<gene>
    <name evidence="2" type="ORF">F2Q69_00049720</name>
</gene>
<reference evidence="2" key="1">
    <citation type="submission" date="2019-12" db="EMBL/GenBank/DDBJ databases">
        <title>Genome sequencing and annotation of Brassica cretica.</title>
        <authorList>
            <person name="Studholme D.J."/>
            <person name="Sarris P."/>
        </authorList>
    </citation>
    <scope>NUCLEOTIDE SEQUENCE</scope>
    <source>
        <strain evidence="2">PFS-109/04</strain>
        <tissue evidence="2">Leaf</tissue>
    </source>
</reference>
<protein>
    <submittedName>
        <fullName evidence="2">Uncharacterized protein</fullName>
    </submittedName>
</protein>
<sequence>MQKAWGINSSASALNPPSFSAGEPRPPLPDPPDPPDPSSPLSPVQFPPLSSASKTVIKASSLLKRVLKSPVNPTTSPA</sequence>
<dbReference type="EMBL" id="QGKX02001347">
    <property type="protein sequence ID" value="KAF3526228.1"/>
    <property type="molecule type" value="Genomic_DNA"/>
</dbReference>
<evidence type="ECO:0000256" key="1">
    <source>
        <dbReference type="SAM" id="MobiDB-lite"/>
    </source>
</evidence>
<feature type="compositionally biased region" description="Pro residues" evidence="1">
    <location>
        <begin position="24"/>
        <end position="40"/>
    </location>
</feature>
<name>A0A8S9PY20_BRACR</name>
<accession>A0A8S9PY20</accession>
<organism evidence="2 3">
    <name type="scientific">Brassica cretica</name>
    <name type="common">Mustard</name>
    <dbReference type="NCBI Taxonomy" id="69181"/>
    <lineage>
        <taxon>Eukaryota</taxon>
        <taxon>Viridiplantae</taxon>
        <taxon>Streptophyta</taxon>
        <taxon>Embryophyta</taxon>
        <taxon>Tracheophyta</taxon>
        <taxon>Spermatophyta</taxon>
        <taxon>Magnoliopsida</taxon>
        <taxon>eudicotyledons</taxon>
        <taxon>Gunneridae</taxon>
        <taxon>Pentapetalae</taxon>
        <taxon>rosids</taxon>
        <taxon>malvids</taxon>
        <taxon>Brassicales</taxon>
        <taxon>Brassicaceae</taxon>
        <taxon>Brassiceae</taxon>
        <taxon>Brassica</taxon>
    </lineage>
</organism>
<dbReference type="AlphaFoldDB" id="A0A8S9PY20"/>
<feature type="region of interest" description="Disordered" evidence="1">
    <location>
        <begin position="1"/>
        <end position="53"/>
    </location>
</feature>
<comment type="caution">
    <text evidence="2">The sequence shown here is derived from an EMBL/GenBank/DDBJ whole genome shotgun (WGS) entry which is preliminary data.</text>
</comment>
<feature type="compositionally biased region" description="Polar residues" evidence="1">
    <location>
        <begin position="7"/>
        <end position="18"/>
    </location>
</feature>